<keyword evidence="3" id="KW-1185">Reference proteome</keyword>
<sequence length="172" mass="19920">MSTVEIIKTQTEDAYNWVNKLVESIPHEQWDETPDIIDTNVTWQIGHLILSFNYHSLMSIRGPQLDLYQQLPIQEYFKLFVNTQPSECIGKTDAVALVEHLRLIQNRSIEIIANLSEDDLKAQLEPTKVPHPIAKNKFQALDWNVKHTMWHCGQLGLLKKVLGQRYDFGLKV</sequence>
<dbReference type="RefSeq" id="WP_168884514.1">
    <property type="nucleotide sequence ID" value="NZ_JABAIL010000008.1"/>
</dbReference>
<evidence type="ECO:0000259" key="1">
    <source>
        <dbReference type="Pfam" id="PF12867"/>
    </source>
</evidence>
<name>A0A7X8SP32_9BACT</name>
<protein>
    <submittedName>
        <fullName evidence="2">DinB family protein</fullName>
    </submittedName>
</protein>
<organism evidence="2 3">
    <name type="scientific">Flammeovirga agarivorans</name>
    <dbReference type="NCBI Taxonomy" id="2726742"/>
    <lineage>
        <taxon>Bacteria</taxon>
        <taxon>Pseudomonadati</taxon>
        <taxon>Bacteroidota</taxon>
        <taxon>Cytophagia</taxon>
        <taxon>Cytophagales</taxon>
        <taxon>Flammeovirgaceae</taxon>
        <taxon>Flammeovirga</taxon>
    </lineage>
</organism>
<dbReference type="Proteomes" id="UP000585050">
    <property type="component" value="Unassembled WGS sequence"/>
</dbReference>
<dbReference type="AlphaFoldDB" id="A0A7X8SP32"/>
<dbReference type="InterPro" id="IPR024775">
    <property type="entry name" value="DinB-like"/>
</dbReference>
<proteinExistence type="predicted"/>
<dbReference type="SUPFAM" id="SSF109854">
    <property type="entry name" value="DinB/YfiT-like putative metalloenzymes"/>
    <property type="match status" value="1"/>
</dbReference>
<evidence type="ECO:0000313" key="3">
    <source>
        <dbReference type="Proteomes" id="UP000585050"/>
    </source>
</evidence>
<feature type="domain" description="DinB-like" evidence="1">
    <location>
        <begin position="11"/>
        <end position="155"/>
    </location>
</feature>
<dbReference type="EMBL" id="JABAIL010000008">
    <property type="protein sequence ID" value="NLR93801.1"/>
    <property type="molecule type" value="Genomic_DNA"/>
</dbReference>
<dbReference type="Gene3D" id="1.20.120.450">
    <property type="entry name" value="dinb family like domain"/>
    <property type="match status" value="1"/>
</dbReference>
<dbReference type="InterPro" id="IPR034660">
    <property type="entry name" value="DinB/YfiT-like"/>
</dbReference>
<reference evidence="2 3" key="1">
    <citation type="submission" date="2020-04" db="EMBL/GenBank/DDBJ databases">
        <title>Flammeovirga sp. SR4, a novel species isolated from seawater.</title>
        <authorList>
            <person name="Wang X."/>
        </authorList>
    </citation>
    <scope>NUCLEOTIDE SEQUENCE [LARGE SCALE GENOMIC DNA]</scope>
    <source>
        <strain evidence="2 3">SR4</strain>
    </source>
</reference>
<accession>A0A7X8SP32</accession>
<evidence type="ECO:0000313" key="2">
    <source>
        <dbReference type="EMBL" id="NLR93801.1"/>
    </source>
</evidence>
<gene>
    <name evidence="2" type="ORF">HGP29_21550</name>
</gene>
<comment type="caution">
    <text evidence="2">The sequence shown here is derived from an EMBL/GenBank/DDBJ whole genome shotgun (WGS) entry which is preliminary data.</text>
</comment>
<dbReference type="Pfam" id="PF12867">
    <property type="entry name" value="DinB_2"/>
    <property type="match status" value="1"/>
</dbReference>